<dbReference type="AlphaFoldDB" id="A0A1V1P672"/>
<evidence type="ECO:0000313" key="1">
    <source>
        <dbReference type="EMBL" id="ETR70367.1"/>
    </source>
</evidence>
<comment type="caution">
    <text evidence="1">The sequence shown here is derived from an EMBL/GenBank/DDBJ whole genome shotgun (WGS) entry which is preliminary data.</text>
</comment>
<proteinExistence type="predicted"/>
<dbReference type="SUPFAM" id="SSF52540">
    <property type="entry name" value="P-loop containing nucleoside triphosphate hydrolases"/>
    <property type="match status" value="1"/>
</dbReference>
<evidence type="ECO:0000313" key="2">
    <source>
        <dbReference type="Proteomes" id="UP000189670"/>
    </source>
</evidence>
<dbReference type="Proteomes" id="UP000189670">
    <property type="component" value="Unassembled WGS sequence"/>
</dbReference>
<accession>A0A1V1P672</accession>
<sequence>MNIYLTEKIGNPDLFSGRQKELSHFLQWVDRINQELSKSTAILSRRKTGKTALLQRIYNLVFEKNQGVVPFFLKLKKEKNGQWIFAEIFS</sequence>
<protein>
    <recommendedName>
        <fullName evidence="3">ATPase domain-containing protein</fullName>
    </recommendedName>
</protein>
<dbReference type="InterPro" id="IPR027417">
    <property type="entry name" value="P-loop_NTPase"/>
</dbReference>
<dbReference type="Gene3D" id="3.40.50.300">
    <property type="entry name" value="P-loop containing nucleotide triphosphate hydrolases"/>
    <property type="match status" value="1"/>
</dbReference>
<reference evidence="2" key="1">
    <citation type="submission" date="2012-11" db="EMBL/GenBank/DDBJ databases">
        <authorList>
            <person name="Lucero-Rivera Y.E."/>
            <person name="Tovar-Ramirez D."/>
        </authorList>
    </citation>
    <scope>NUCLEOTIDE SEQUENCE [LARGE SCALE GENOMIC DNA]</scope>
    <source>
        <strain evidence="2">Araruama</strain>
    </source>
</reference>
<gene>
    <name evidence="1" type="ORF">OMM_08866</name>
</gene>
<evidence type="ECO:0008006" key="3">
    <source>
        <dbReference type="Google" id="ProtNLM"/>
    </source>
</evidence>
<dbReference type="EMBL" id="ATBP01000436">
    <property type="protein sequence ID" value="ETR70367.1"/>
    <property type="molecule type" value="Genomic_DNA"/>
</dbReference>
<name>A0A1V1P672_9BACT</name>
<organism evidence="1 2">
    <name type="scientific">Candidatus Magnetoglobus multicellularis str. Araruama</name>
    <dbReference type="NCBI Taxonomy" id="890399"/>
    <lineage>
        <taxon>Bacteria</taxon>
        <taxon>Pseudomonadati</taxon>
        <taxon>Thermodesulfobacteriota</taxon>
        <taxon>Desulfobacteria</taxon>
        <taxon>Desulfobacterales</taxon>
        <taxon>Desulfobacteraceae</taxon>
        <taxon>Candidatus Magnetoglobus</taxon>
    </lineage>
</organism>